<feature type="compositionally biased region" description="Low complexity" evidence="1">
    <location>
        <begin position="212"/>
        <end position="236"/>
    </location>
</feature>
<reference evidence="2" key="1">
    <citation type="submission" date="2022-08" db="EMBL/GenBank/DDBJ databases">
        <title>A Global Phylogenomic Analysis of the Shiitake Genus Lentinula.</title>
        <authorList>
            <consortium name="DOE Joint Genome Institute"/>
            <person name="Sierra-Patev S."/>
            <person name="Min B."/>
            <person name="Naranjo-Ortiz M."/>
            <person name="Looney B."/>
            <person name="Konkel Z."/>
            <person name="Slot J.C."/>
            <person name="Sakamoto Y."/>
            <person name="Steenwyk J.L."/>
            <person name="Rokas A."/>
            <person name="Carro J."/>
            <person name="Camarero S."/>
            <person name="Ferreira P."/>
            <person name="Molpeceres G."/>
            <person name="Ruiz-Duenas F.J."/>
            <person name="Serrano A."/>
            <person name="Henrissat B."/>
            <person name="Drula E."/>
            <person name="Hughes K.W."/>
            <person name="Mata J.L."/>
            <person name="Ishikawa N.K."/>
            <person name="Vargas-Isla R."/>
            <person name="Ushijima S."/>
            <person name="Smith C.A."/>
            <person name="Ahrendt S."/>
            <person name="Andreopoulos W."/>
            <person name="He G."/>
            <person name="Labutti K."/>
            <person name="Lipzen A."/>
            <person name="Ng V."/>
            <person name="Riley R."/>
            <person name="Sandor L."/>
            <person name="Barry K."/>
            <person name="Martinez A.T."/>
            <person name="Xiao Y."/>
            <person name="Gibbons J.G."/>
            <person name="Terashima K."/>
            <person name="Grigoriev I.V."/>
            <person name="Hibbett D.S."/>
        </authorList>
    </citation>
    <scope>NUCLEOTIDE SEQUENCE</scope>
    <source>
        <strain evidence="2">RHP3577 ss4</strain>
    </source>
</reference>
<feature type="compositionally biased region" description="Polar residues" evidence="1">
    <location>
        <begin position="252"/>
        <end position="262"/>
    </location>
</feature>
<feature type="region of interest" description="Disordered" evidence="1">
    <location>
        <begin position="284"/>
        <end position="305"/>
    </location>
</feature>
<dbReference type="EMBL" id="JANVFT010000009">
    <property type="protein sequence ID" value="KAJ4499771.1"/>
    <property type="molecule type" value="Genomic_DNA"/>
</dbReference>
<evidence type="ECO:0000313" key="2">
    <source>
        <dbReference type="EMBL" id="KAJ4499771.1"/>
    </source>
</evidence>
<keyword evidence="3" id="KW-1185">Reference proteome</keyword>
<protein>
    <submittedName>
        <fullName evidence="2">Uncharacterized protein</fullName>
    </submittedName>
</protein>
<dbReference type="Proteomes" id="UP001150217">
    <property type="component" value="Unassembled WGS sequence"/>
</dbReference>
<name>A0ABQ8VTV2_9AGAR</name>
<feature type="compositionally biased region" description="Pro residues" evidence="1">
    <location>
        <begin position="181"/>
        <end position="191"/>
    </location>
</feature>
<comment type="caution">
    <text evidence="2">The sequence shown here is derived from an EMBL/GenBank/DDBJ whole genome shotgun (WGS) entry which is preliminary data.</text>
</comment>
<evidence type="ECO:0000313" key="3">
    <source>
        <dbReference type="Proteomes" id="UP001150217"/>
    </source>
</evidence>
<feature type="compositionally biased region" description="Basic and acidic residues" evidence="1">
    <location>
        <begin position="296"/>
        <end position="305"/>
    </location>
</feature>
<sequence length="305" mass="33458">MERSLFQALASTMKPRASSFQGIFVTIASFGLPTDDATVLPSEAVLAASNSRCSIPISTFNRHTARSGLIDLVSQLCFTTFVLVFFPSYFWIPVHSNLTPCPGAVDGELYKAPFFDFAKHHPRLFVPYTHTRFFEPLRIHIESKSNNRTRLMHFRSFSFRHKSGDKKKSSSSSSELETVSPPDPFLPHKPLPPTSIANIVLDPGNLTALYLTASTPSTPNTPNTSDTASSSDASNPITDTTSSGFGLGIDSSPFSPHNQPKKSISDLVFDTTTLSALYDTREAERNVAAVESKSSFGKDGERERR</sequence>
<organism evidence="2 3">
    <name type="scientific">Lentinula lateritia</name>
    <dbReference type="NCBI Taxonomy" id="40482"/>
    <lineage>
        <taxon>Eukaryota</taxon>
        <taxon>Fungi</taxon>
        <taxon>Dikarya</taxon>
        <taxon>Basidiomycota</taxon>
        <taxon>Agaricomycotina</taxon>
        <taxon>Agaricomycetes</taxon>
        <taxon>Agaricomycetidae</taxon>
        <taxon>Agaricales</taxon>
        <taxon>Marasmiineae</taxon>
        <taxon>Omphalotaceae</taxon>
        <taxon>Lentinula</taxon>
    </lineage>
</organism>
<proteinExistence type="predicted"/>
<evidence type="ECO:0000256" key="1">
    <source>
        <dbReference type="SAM" id="MobiDB-lite"/>
    </source>
</evidence>
<gene>
    <name evidence="2" type="ORF">C8R41DRAFT_915069</name>
</gene>
<accession>A0ABQ8VTV2</accession>
<feature type="region of interest" description="Disordered" evidence="1">
    <location>
        <begin position="211"/>
        <end position="263"/>
    </location>
</feature>
<feature type="region of interest" description="Disordered" evidence="1">
    <location>
        <begin position="162"/>
        <end position="191"/>
    </location>
</feature>